<feature type="region of interest" description="Disordered" evidence="1">
    <location>
        <begin position="186"/>
        <end position="233"/>
    </location>
</feature>
<sequence>MSLHHAPHLNAARRRARKRSLARRDGAHCAYCRTPFTDDLRQATIDHIVPLSLFRTWRSENLVLACHPCNTTKAARLPLLMGLLLLASTDVEAALAPATMPDRTAPNGPFMTAFTGLRLADWRMLARLAYARESAVRPAFQSAGRAPESRADLPVRPRTGRLRERGEQPVYARTAARTDCPVRAVHPPARTASRPFEGGGGVNAMNRTHEHPPPGCEHWHRRGEHRPGKGAPQ</sequence>
<feature type="domain" description="HNH nuclease" evidence="2">
    <location>
        <begin position="16"/>
        <end position="71"/>
    </location>
</feature>
<evidence type="ECO:0000313" key="3">
    <source>
        <dbReference type="EMBL" id="MEV5510466.1"/>
    </source>
</evidence>
<keyword evidence="3" id="KW-0540">Nuclease</keyword>
<reference evidence="3 4" key="1">
    <citation type="submission" date="2024-06" db="EMBL/GenBank/DDBJ databases">
        <title>The Natural Products Discovery Center: Release of the First 8490 Sequenced Strains for Exploring Actinobacteria Biosynthetic Diversity.</title>
        <authorList>
            <person name="Kalkreuter E."/>
            <person name="Kautsar S.A."/>
            <person name="Yang D."/>
            <person name="Bader C.D."/>
            <person name="Teijaro C.N."/>
            <person name="Fluegel L."/>
            <person name="Davis C.M."/>
            <person name="Simpson J.R."/>
            <person name="Lauterbach L."/>
            <person name="Steele A.D."/>
            <person name="Gui C."/>
            <person name="Meng S."/>
            <person name="Li G."/>
            <person name="Viehrig K."/>
            <person name="Ye F."/>
            <person name="Su P."/>
            <person name="Kiefer A.F."/>
            <person name="Nichols A."/>
            <person name="Cepeda A.J."/>
            <person name="Yan W."/>
            <person name="Fan B."/>
            <person name="Jiang Y."/>
            <person name="Adhikari A."/>
            <person name="Zheng C.-J."/>
            <person name="Schuster L."/>
            <person name="Cowan T.M."/>
            <person name="Smanski M.J."/>
            <person name="Chevrette M.G."/>
            <person name="De Carvalho L.P.S."/>
            <person name="Shen B."/>
        </authorList>
    </citation>
    <scope>NUCLEOTIDE SEQUENCE [LARGE SCALE GENOMIC DNA]</scope>
    <source>
        <strain evidence="3 4">NPDC052347</strain>
    </source>
</reference>
<name>A0ABV3K5M8_STRON</name>
<dbReference type="Proteomes" id="UP001552594">
    <property type="component" value="Unassembled WGS sequence"/>
</dbReference>
<dbReference type="EMBL" id="JBFAUK010000032">
    <property type="protein sequence ID" value="MEV5510466.1"/>
    <property type="molecule type" value="Genomic_DNA"/>
</dbReference>
<dbReference type="InterPro" id="IPR003615">
    <property type="entry name" value="HNH_nuc"/>
</dbReference>
<dbReference type="InterPro" id="IPR002711">
    <property type="entry name" value="HNH"/>
</dbReference>
<gene>
    <name evidence="3" type="ORF">AB0L16_29260</name>
</gene>
<feature type="region of interest" description="Disordered" evidence="1">
    <location>
        <begin position="1"/>
        <end position="20"/>
    </location>
</feature>
<evidence type="ECO:0000259" key="2">
    <source>
        <dbReference type="SMART" id="SM00507"/>
    </source>
</evidence>
<dbReference type="InterPro" id="IPR052892">
    <property type="entry name" value="NA-targeting_endonuclease"/>
</dbReference>
<protein>
    <submittedName>
        <fullName evidence="3">HNH endonuclease</fullName>
    </submittedName>
</protein>
<dbReference type="Gene3D" id="1.10.30.50">
    <property type="match status" value="1"/>
</dbReference>
<proteinExistence type="predicted"/>
<keyword evidence="3" id="KW-0378">Hydrolase</keyword>
<dbReference type="GO" id="GO:0004519">
    <property type="term" value="F:endonuclease activity"/>
    <property type="evidence" value="ECO:0007669"/>
    <property type="project" value="UniProtKB-KW"/>
</dbReference>
<dbReference type="PANTHER" id="PTHR33877:SF2">
    <property type="entry name" value="OS07G0170200 PROTEIN"/>
    <property type="match status" value="1"/>
</dbReference>
<organism evidence="3 4">
    <name type="scientific">Streptomyces orinoci</name>
    <name type="common">Streptoverticillium orinoci</name>
    <dbReference type="NCBI Taxonomy" id="67339"/>
    <lineage>
        <taxon>Bacteria</taxon>
        <taxon>Bacillati</taxon>
        <taxon>Actinomycetota</taxon>
        <taxon>Actinomycetes</taxon>
        <taxon>Kitasatosporales</taxon>
        <taxon>Streptomycetaceae</taxon>
        <taxon>Streptomyces</taxon>
    </lineage>
</organism>
<keyword evidence="4" id="KW-1185">Reference proteome</keyword>
<dbReference type="RefSeq" id="WP_109281769.1">
    <property type="nucleotide sequence ID" value="NZ_JBFAUK010000032.1"/>
</dbReference>
<accession>A0ABV3K5M8</accession>
<dbReference type="Pfam" id="PF01844">
    <property type="entry name" value="HNH"/>
    <property type="match status" value="1"/>
</dbReference>
<dbReference type="SMART" id="SM00507">
    <property type="entry name" value="HNHc"/>
    <property type="match status" value="1"/>
</dbReference>
<dbReference type="PANTHER" id="PTHR33877">
    <property type="entry name" value="SLL1193 PROTEIN"/>
    <property type="match status" value="1"/>
</dbReference>
<keyword evidence="3" id="KW-0255">Endonuclease</keyword>
<evidence type="ECO:0000256" key="1">
    <source>
        <dbReference type="SAM" id="MobiDB-lite"/>
    </source>
</evidence>
<comment type="caution">
    <text evidence="3">The sequence shown here is derived from an EMBL/GenBank/DDBJ whole genome shotgun (WGS) entry which is preliminary data.</text>
</comment>
<evidence type="ECO:0000313" key="4">
    <source>
        <dbReference type="Proteomes" id="UP001552594"/>
    </source>
</evidence>
<dbReference type="CDD" id="cd00085">
    <property type="entry name" value="HNHc"/>
    <property type="match status" value="1"/>
</dbReference>